<name>A0A1R3KJT3_9ROSI</name>
<gene>
    <name evidence="2" type="ORF">COLO4_07424</name>
</gene>
<comment type="caution">
    <text evidence="2">The sequence shown here is derived from an EMBL/GenBank/DDBJ whole genome shotgun (WGS) entry which is preliminary data.</text>
</comment>
<proteinExistence type="predicted"/>
<organism evidence="2 3">
    <name type="scientific">Corchorus olitorius</name>
    <dbReference type="NCBI Taxonomy" id="93759"/>
    <lineage>
        <taxon>Eukaryota</taxon>
        <taxon>Viridiplantae</taxon>
        <taxon>Streptophyta</taxon>
        <taxon>Embryophyta</taxon>
        <taxon>Tracheophyta</taxon>
        <taxon>Spermatophyta</taxon>
        <taxon>Magnoliopsida</taxon>
        <taxon>eudicotyledons</taxon>
        <taxon>Gunneridae</taxon>
        <taxon>Pentapetalae</taxon>
        <taxon>rosids</taxon>
        <taxon>malvids</taxon>
        <taxon>Malvales</taxon>
        <taxon>Malvaceae</taxon>
        <taxon>Grewioideae</taxon>
        <taxon>Apeibeae</taxon>
        <taxon>Corchorus</taxon>
    </lineage>
</organism>
<evidence type="ECO:0000313" key="3">
    <source>
        <dbReference type="Proteomes" id="UP000187203"/>
    </source>
</evidence>
<dbReference type="Proteomes" id="UP000187203">
    <property type="component" value="Unassembled WGS sequence"/>
</dbReference>
<feature type="region of interest" description="Disordered" evidence="1">
    <location>
        <begin position="1"/>
        <end position="68"/>
    </location>
</feature>
<evidence type="ECO:0000256" key="1">
    <source>
        <dbReference type="SAM" id="MobiDB-lite"/>
    </source>
</evidence>
<evidence type="ECO:0000313" key="2">
    <source>
        <dbReference type="EMBL" id="OMP07345.1"/>
    </source>
</evidence>
<dbReference type="AlphaFoldDB" id="A0A1R3KJT3"/>
<accession>A0A1R3KJT3</accession>
<dbReference type="EMBL" id="AWUE01013291">
    <property type="protein sequence ID" value="OMP07345.1"/>
    <property type="molecule type" value="Genomic_DNA"/>
</dbReference>
<feature type="compositionally biased region" description="Polar residues" evidence="1">
    <location>
        <begin position="29"/>
        <end position="49"/>
    </location>
</feature>
<protein>
    <submittedName>
        <fullName evidence="2">Histone acetyltransferase, MYST superfamily</fullName>
    </submittedName>
</protein>
<reference evidence="3" key="1">
    <citation type="submission" date="2013-09" db="EMBL/GenBank/DDBJ databases">
        <title>Corchorus olitorius genome sequencing.</title>
        <authorList>
            <person name="Alam M."/>
            <person name="Haque M.S."/>
            <person name="Islam M.S."/>
            <person name="Emdad E.M."/>
            <person name="Islam M.M."/>
            <person name="Ahmed B."/>
            <person name="Halim A."/>
            <person name="Hossen Q.M.M."/>
            <person name="Hossain M.Z."/>
            <person name="Ahmed R."/>
            <person name="Khan M.M."/>
            <person name="Islam R."/>
            <person name="Rashid M.M."/>
            <person name="Khan S.A."/>
            <person name="Rahman M.S."/>
            <person name="Alam M."/>
            <person name="Yahiya A.S."/>
            <person name="Khan M.S."/>
            <person name="Azam M.S."/>
            <person name="Haque T."/>
            <person name="Lashkar M.Z.H."/>
            <person name="Akhand A.I."/>
            <person name="Morshed G."/>
            <person name="Roy S."/>
            <person name="Uddin K.S."/>
            <person name="Rabeya T."/>
            <person name="Hossain A.S."/>
            <person name="Chowdhury A."/>
            <person name="Snigdha A.R."/>
            <person name="Mortoza M.S."/>
            <person name="Matin S.A."/>
            <person name="Hoque S.M.E."/>
            <person name="Islam M.K."/>
            <person name="Roy D.K."/>
            <person name="Haider R."/>
            <person name="Moosa M.M."/>
            <person name="Elias S.M."/>
            <person name="Hasan A.M."/>
            <person name="Jahan S."/>
            <person name="Shafiuddin M."/>
            <person name="Mahmood N."/>
            <person name="Shommy N.S."/>
        </authorList>
    </citation>
    <scope>NUCLEOTIDE SEQUENCE [LARGE SCALE GENOMIC DNA]</scope>
    <source>
        <strain evidence="3">cv. O-4</strain>
    </source>
</reference>
<keyword evidence="3" id="KW-1185">Reference proteome</keyword>
<sequence>MITITPNATPIEGHGCNKPADDKARNHKTNAVQPVTRSPTGYVTDSPTGSPVRRNSPIKDEDSPGTKQWKHWKSLDMFSGMTSLQEEITVTSTFHGMKIGNGAHVQWESKEENNLIYESHLIYLFS</sequence>